<protein>
    <submittedName>
        <fullName evidence="1">Uncharacterized protein</fullName>
    </submittedName>
</protein>
<dbReference type="Proteomes" id="UP001215216">
    <property type="component" value="Chromosome"/>
</dbReference>
<gene>
    <name evidence="1" type="ORF">P7079_07560</name>
</gene>
<proteinExistence type="predicted"/>
<name>A0ABY8FYB9_9ACTO</name>
<accession>A0ABY8FYB9</accession>
<reference evidence="1 2" key="1">
    <citation type="submission" date="2023-03" db="EMBL/GenBank/DDBJ databases">
        <title>Complete genome of Arcanobacterium canis strain DSM 25104 isolated in 2010 from a canine otitis externa in Germany.</title>
        <authorList>
            <person name="Borowiak M."/>
            <person name="Kreitlow A."/>
            <person name="Malorny B."/>
            <person name="Laemmler C."/>
            <person name="Prenger-Berninghoff E."/>
            <person name="Ploetz M."/>
            <person name="Abdulmawjood A."/>
        </authorList>
    </citation>
    <scope>NUCLEOTIDE SEQUENCE [LARGE SCALE GENOMIC DNA]</scope>
    <source>
        <strain evidence="1 2">DSM 25104</strain>
    </source>
</reference>
<dbReference type="EMBL" id="CP121208">
    <property type="protein sequence ID" value="WFM83237.1"/>
    <property type="molecule type" value="Genomic_DNA"/>
</dbReference>
<organism evidence="1 2">
    <name type="scientific">Arcanobacterium canis</name>
    <dbReference type="NCBI Taxonomy" id="999183"/>
    <lineage>
        <taxon>Bacteria</taxon>
        <taxon>Bacillati</taxon>
        <taxon>Actinomycetota</taxon>
        <taxon>Actinomycetes</taxon>
        <taxon>Actinomycetales</taxon>
        <taxon>Actinomycetaceae</taxon>
        <taxon>Arcanobacterium</taxon>
    </lineage>
</organism>
<evidence type="ECO:0000313" key="2">
    <source>
        <dbReference type="Proteomes" id="UP001215216"/>
    </source>
</evidence>
<evidence type="ECO:0000313" key="1">
    <source>
        <dbReference type="EMBL" id="WFM83237.1"/>
    </source>
</evidence>
<dbReference type="RefSeq" id="WP_278012662.1">
    <property type="nucleotide sequence ID" value="NZ_CP121208.1"/>
</dbReference>
<sequence length="40" mass="4516">MQVVVPFGVKSTERRRLVDVIAMAAGAMPKYFPTKARHTR</sequence>
<keyword evidence="2" id="KW-1185">Reference proteome</keyword>